<dbReference type="WBParaSite" id="PgE384_g001_t01">
    <property type="protein sequence ID" value="PgE384_g001_t01"/>
    <property type="gene ID" value="PgE384_g001"/>
</dbReference>
<keyword evidence="2" id="KW-1185">Reference proteome</keyword>
<accession>A0A915A3J5</accession>
<evidence type="ECO:0000313" key="3">
    <source>
        <dbReference type="WBParaSite" id="PgE384_g001_t01"/>
    </source>
</evidence>
<name>A0A915A3J5_PARUN</name>
<reference evidence="3" key="1">
    <citation type="submission" date="2022-11" db="UniProtKB">
        <authorList>
            <consortium name="WormBaseParasite"/>
        </authorList>
    </citation>
    <scope>IDENTIFICATION</scope>
</reference>
<feature type="coiled-coil region" evidence="1">
    <location>
        <begin position="138"/>
        <end position="169"/>
    </location>
</feature>
<keyword evidence="1" id="KW-0175">Coiled coil</keyword>
<organism evidence="2 3">
    <name type="scientific">Parascaris univalens</name>
    <name type="common">Nematode worm</name>
    <dbReference type="NCBI Taxonomy" id="6257"/>
    <lineage>
        <taxon>Eukaryota</taxon>
        <taxon>Metazoa</taxon>
        <taxon>Ecdysozoa</taxon>
        <taxon>Nematoda</taxon>
        <taxon>Chromadorea</taxon>
        <taxon>Rhabditida</taxon>
        <taxon>Spirurina</taxon>
        <taxon>Ascaridomorpha</taxon>
        <taxon>Ascaridoidea</taxon>
        <taxon>Ascarididae</taxon>
        <taxon>Parascaris</taxon>
    </lineage>
</organism>
<evidence type="ECO:0000313" key="2">
    <source>
        <dbReference type="Proteomes" id="UP000887569"/>
    </source>
</evidence>
<protein>
    <submittedName>
        <fullName evidence="3">BZIP domain-containing protein</fullName>
    </submittedName>
</protein>
<evidence type="ECO:0000256" key="1">
    <source>
        <dbReference type="SAM" id="Coils"/>
    </source>
</evidence>
<proteinExistence type="predicted"/>
<sequence>IFHLPPALCNVPPLVICMAVPPTDVGTRSLERISEGSLIVCKFKSTRVICVEDAYPPVLLCDVRADDSAEADQTRDDAFVAEDGGGCFLGTIFAPISSTAASESDRGRSVKSRVCSMRLESLVNNERKRTVERKRTDVRRAEESLAKTAESLQRERELFEINKSDWERDMALMTMQLQIADISRKLDIITASLVQNVELGTYPVLGASLQLNNAYMQQQLQHQELQQFNHYMARGFPGHYNDKLTQMQQM</sequence>
<dbReference type="Proteomes" id="UP000887569">
    <property type="component" value="Unplaced"/>
</dbReference>
<dbReference type="AlphaFoldDB" id="A0A915A3J5"/>